<name>A0A7W5ZUS1_9SPHN</name>
<dbReference type="PANTHER" id="PTHR43372">
    <property type="entry name" value="FATTY-ACID AMIDE HYDROLASE"/>
    <property type="match status" value="1"/>
</dbReference>
<dbReference type="EC" id="3.5.1.4" evidence="2"/>
<keyword evidence="2" id="KW-0378">Hydrolase</keyword>
<dbReference type="InterPro" id="IPR036928">
    <property type="entry name" value="AS_sf"/>
</dbReference>
<evidence type="ECO:0000259" key="1">
    <source>
        <dbReference type="Pfam" id="PF01425"/>
    </source>
</evidence>
<evidence type="ECO:0000313" key="2">
    <source>
        <dbReference type="EMBL" id="MBB3859599.1"/>
    </source>
</evidence>
<dbReference type="InterPro" id="IPR052739">
    <property type="entry name" value="FAAH2"/>
</dbReference>
<gene>
    <name evidence="2" type="ORF">GGQ88_000839</name>
</gene>
<dbReference type="EMBL" id="JACICY010000001">
    <property type="protein sequence ID" value="MBB3859599.1"/>
    <property type="molecule type" value="Genomic_DNA"/>
</dbReference>
<dbReference type="SUPFAM" id="SSF75304">
    <property type="entry name" value="Amidase signature (AS) enzymes"/>
    <property type="match status" value="1"/>
</dbReference>
<dbReference type="PANTHER" id="PTHR43372:SF4">
    <property type="entry name" value="FATTY-ACID AMIDE HYDROLASE 2"/>
    <property type="match status" value="1"/>
</dbReference>
<evidence type="ECO:0000313" key="3">
    <source>
        <dbReference type="Proteomes" id="UP000562395"/>
    </source>
</evidence>
<dbReference type="InterPro" id="IPR023631">
    <property type="entry name" value="Amidase_dom"/>
</dbReference>
<organism evidence="2 3">
    <name type="scientific">Novosphingobium hassiacum</name>
    <dbReference type="NCBI Taxonomy" id="173676"/>
    <lineage>
        <taxon>Bacteria</taxon>
        <taxon>Pseudomonadati</taxon>
        <taxon>Pseudomonadota</taxon>
        <taxon>Alphaproteobacteria</taxon>
        <taxon>Sphingomonadales</taxon>
        <taxon>Sphingomonadaceae</taxon>
        <taxon>Novosphingobium</taxon>
    </lineage>
</organism>
<comment type="caution">
    <text evidence="2">The sequence shown here is derived from an EMBL/GenBank/DDBJ whole genome shotgun (WGS) entry which is preliminary data.</text>
</comment>
<dbReference type="GO" id="GO:0004040">
    <property type="term" value="F:amidase activity"/>
    <property type="evidence" value="ECO:0007669"/>
    <property type="project" value="UniProtKB-EC"/>
</dbReference>
<dbReference type="Gene3D" id="3.90.1300.10">
    <property type="entry name" value="Amidase signature (AS) domain"/>
    <property type="match status" value="1"/>
</dbReference>
<dbReference type="RefSeq" id="WP_183611816.1">
    <property type="nucleotide sequence ID" value="NZ_JACICY010000001.1"/>
</dbReference>
<sequence length="484" mass="51575">MADVLDTGLGLASATDLVALLHRREIGAEELLDLHLARVEQHNASINAVVALDLDRARATARRIDAKGAGEYRGLLCGLPMTVKETWGVQGLRTTVGLPFLADNIASEDSKPVARLRAEGAVIFGKSNVPIGGADHQTANPIYGLTRNPWDLSRTVGGSSGGAAAALAIGLTPLELGSDIGGSIRIPAHMCGLFGHKGSFGLIPTLGHVPPMPDVKVEPELSVAGPMARTAADLELGLDALTRAGPQVRASRHERLSDFRIALWTGDLPYAASAETKAAIDDLAKALSARGLTVSTTARPDFDPMMSLENYIRSLFSIVLGGQPFRVDEPERATLGHDALWYADVLEQCANGSGPSWQALRDERSALKAAWASFFCSWDAIVCPVFPTTAFEHDLSGEGIGGQLHRRRQVDGQSHVYLSQLSWPSLATVADLPATVVPVPRRAGELPLGLQLIGPFMEDRTLVRLAGLLEGELGYRFRAPPPQV</sequence>
<keyword evidence="3" id="KW-1185">Reference proteome</keyword>
<accession>A0A7W5ZUS1</accession>
<protein>
    <submittedName>
        <fullName evidence="2">Amidase</fullName>
        <ecNumber evidence="2">3.5.1.4</ecNumber>
    </submittedName>
</protein>
<proteinExistence type="predicted"/>
<dbReference type="Pfam" id="PF01425">
    <property type="entry name" value="Amidase"/>
    <property type="match status" value="1"/>
</dbReference>
<dbReference type="AlphaFoldDB" id="A0A7W5ZUS1"/>
<reference evidence="2 3" key="1">
    <citation type="submission" date="2020-08" db="EMBL/GenBank/DDBJ databases">
        <title>Genomic Encyclopedia of Type Strains, Phase IV (KMG-IV): sequencing the most valuable type-strain genomes for metagenomic binning, comparative biology and taxonomic classification.</title>
        <authorList>
            <person name="Goeker M."/>
        </authorList>
    </citation>
    <scope>NUCLEOTIDE SEQUENCE [LARGE SCALE GENOMIC DNA]</scope>
    <source>
        <strain evidence="2 3">DSM 14552</strain>
    </source>
</reference>
<dbReference type="GO" id="GO:0012505">
    <property type="term" value="C:endomembrane system"/>
    <property type="evidence" value="ECO:0007669"/>
    <property type="project" value="TreeGrafter"/>
</dbReference>
<dbReference type="Proteomes" id="UP000562395">
    <property type="component" value="Unassembled WGS sequence"/>
</dbReference>
<feature type="domain" description="Amidase" evidence="1">
    <location>
        <begin position="30"/>
        <end position="462"/>
    </location>
</feature>